<dbReference type="GO" id="GO:0003677">
    <property type="term" value="F:DNA binding"/>
    <property type="evidence" value="ECO:0007669"/>
    <property type="project" value="UniProtKB-KW"/>
</dbReference>
<dbReference type="HOGENOM" id="CLU_021095_1_2_6"/>
<dbReference type="InterPro" id="IPR044946">
    <property type="entry name" value="Restrct_endonuc_typeI_TRD_sf"/>
</dbReference>
<gene>
    <name evidence="5" type="ordered locus">PAJ_3673</name>
</gene>
<sequence>MAKYKAYPEYKDSGVESLDTIPKMWSIKKLKYIFEIKKRIAGKIGFDVLSVTQKGIKIKDIESGEGQLSMDYSKYQRVYPGEFAMNHMDLLTGYVDISNYDGVTSPDYRVFAVRDKHSFYSRYYLYLLQDGYKQRRFFHLGQGSAHLGRWRLPTEAFNEIVYPCPSLTEQIHIASFLDHETAKIDNLIEKQRQLIELLKEKRQAVISHAVTKGLNPDVPMKDSGVEWLGEVPEHWIVSGFKKYLSSIVDYRGKTPNKTDEGILLVTARNIKKGVLDYTLSQEFIAPSDYKEVMGRGLPDIGDVLFTTEAPLGEVANVDRVDIALAQRIIKFKGMASRLDNYYFKYFIMSSAFQQSLNLYSSGSTAQGIKAERFVYLRKLLPPINEQMEIVGFLDKEITKIDILVEQQFVMLSLLQERRTALISAAVTGKIDVRDWVAPDTQDVEEPEEATA</sequence>
<dbReference type="KEGG" id="paj:PAJ_3673"/>
<dbReference type="AlphaFoldDB" id="A0A0H3L2Z0"/>
<protein>
    <recommendedName>
        <fullName evidence="4">Type I restriction modification DNA specificity domain-containing protein</fullName>
    </recommendedName>
</protein>
<dbReference type="PANTHER" id="PTHR30408">
    <property type="entry name" value="TYPE-1 RESTRICTION ENZYME ECOKI SPECIFICITY PROTEIN"/>
    <property type="match status" value="1"/>
</dbReference>
<accession>A0A0H3L2Z0</accession>
<evidence type="ECO:0000256" key="2">
    <source>
        <dbReference type="ARBA" id="ARBA00022747"/>
    </source>
</evidence>
<proteinExistence type="inferred from homology"/>
<evidence type="ECO:0000256" key="3">
    <source>
        <dbReference type="ARBA" id="ARBA00023125"/>
    </source>
</evidence>
<dbReference type="eggNOG" id="COG0732">
    <property type="taxonomic scope" value="Bacteria"/>
</dbReference>
<evidence type="ECO:0000313" key="6">
    <source>
        <dbReference type="Proteomes" id="UP000006690"/>
    </source>
</evidence>
<dbReference type="Pfam" id="PF01420">
    <property type="entry name" value="Methylase_S"/>
    <property type="match status" value="2"/>
</dbReference>
<evidence type="ECO:0000313" key="5">
    <source>
        <dbReference type="EMBL" id="BAK13752.1"/>
    </source>
</evidence>
<feature type="domain" description="Type I restriction modification DNA specificity" evidence="4">
    <location>
        <begin position="298"/>
        <end position="402"/>
    </location>
</feature>
<organism evidence="5 6">
    <name type="scientific">Pantoea ananatis (strain AJ13355)</name>
    <dbReference type="NCBI Taxonomy" id="932677"/>
    <lineage>
        <taxon>Bacteria</taxon>
        <taxon>Pseudomonadati</taxon>
        <taxon>Pseudomonadota</taxon>
        <taxon>Gammaproteobacteria</taxon>
        <taxon>Enterobacterales</taxon>
        <taxon>Erwiniaceae</taxon>
        <taxon>Pantoea</taxon>
    </lineage>
</organism>
<feature type="domain" description="Type I restriction modification DNA specificity" evidence="4">
    <location>
        <begin position="23"/>
        <end position="196"/>
    </location>
</feature>
<dbReference type="InterPro" id="IPR052021">
    <property type="entry name" value="Type-I_RS_S_subunit"/>
</dbReference>
<dbReference type="InterPro" id="IPR000055">
    <property type="entry name" value="Restrct_endonuc_typeI_TRD"/>
</dbReference>
<comment type="similarity">
    <text evidence="1">Belongs to the type-I restriction system S methylase family.</text>
</comment>
<dbReference type="GO" id="GO:0009307">
    <property type="term" value="P:DNA restriction-modification system"/>
    <property type="evidence" value="ECO:0007669"/>
    <property type="project" value="UniProtKB-KW"/>
</dbReference>
<keyword evidence="3" id="KW-0238">DNA-binding</keyword>
<dbReference type="PATRIC" id="fig|932677.3.peg.4225"/>
<dbReference type="Proteomes" id="UP000006690">
    <property type="component" value="Chromosome"/>
</dbReference>
<keyword evidence="2" id="KW-0680">Restriction system</keyword>
<dbReference type="PANTHER" id="PTHR30408:SF12">
    <property type="entry name" value="TYPE I RESTRICTION ENZYME MJAVIII SPECIFICITY SUBUNIT"/>
    <property type="match status" value="1"/>
</dbReference>
<dbReference type="Gene3D" id="3.90.220.20">
    <property type="entry name" value="DNA methylase specificity domains"/>
    <property type="match status" value="2"/>
</dbReference>
<dbReference type="OrthoDB" id="9798929at2"/>
<dbReference type="REBASE" id="33701">
    <property type="entry name" value="S.Pan13355ORF3672P"/>
</dbReference>
<evidence type="ECO:0000259" key="4">
    <source>
        <dbReference type="Pfam" id="PF01420"/>
    </source>
</evidence>
<name>A0A0H3L2Z0_PANAA</name>
<dbReference type="Gene3D" id="1.10.287.1120">
    <property type="entry name" value="Bipartite methylase S protein"/>
    <property type="match status" value="1"/>
</dbReference>
<dbReference type="EMBL" id="AP012032">
    <property type="protein sequence ID" value="BAK13752.1"/>
    <property type="molecule type" value="Genomic_DNA"/>
</dbReference>
<reference evidence="6" key="1">
    <citation type="journal article" date="2012" name="Appl. Microbiol. Biotechnol.">
        <title>The complete genome sequence of Pantoea ananatis AJ13355, an organism with great biotechnological potential.</title>
        <authorList>
            <person name="Hara Y."/>
            <person name="Kadotani N."/>
            <person name="Izui H."/>
            <person name="Katashkina J.I."/>
            <person name="Kuvaeva T.M."/>
            <person name="Andreeva I.G."/>
            <person name="Golubeva L.I."/>
            <person name="Malko D.B."/>
            <person name="Makeev V.J."/>
            <person name="Mashko S.V."/>
            <person name="Kozlov Y.I."/>
        </authorList>
    </citation>
    <scope>NUCLEOTIDE SEQUENCE [LARGE SCALE GENOMIC DNA]</scope>
    <source>
        <strain evidence="6">AJ13355</strain>
    </source>
</reference>
<dbReference type="RefSeq" id="WP_014595210.1">
    <property type="nucleotide sequence ID" value="NC_017531.2"/>
</dbReference>
<dbReference type="SUPFAM" id="SSF116734">
    <property type="entry name" value="DNA methylase specificity domain"/>
    <property type="match status" value="2"/>
</dbReference>
<evidence type="ECO:0000256" key="1">
    <source>
        <dbReference type="ARBA" id="ARBA00010923"/>
    </source>
</evidence>